<protein>
    <recommendedName>
        <fullName evidence="4">HTH lacI-type domain-containing protein</fullName>
    </recommendedName>
</protein>
<dbReference type="SMART" id="SM00354">
    <property type="entry name" value="HTH_LACI"/>
    <property type="match status" value="1"/>
</dbReference>
<dbReference type="InterPro" id="IPR000843">
    <property type="entry name" value="HTH_LacI"/>
</dbReference>
<dbReference type="PROSITE" id="PS50932">
    <property type="entry name" value="HTH_LACI_2"/>
    <property type="match status" value="1"/>
</dbReference>
<dbReference type="OrthoDB" id="252678at2"/>
<evidence type="ECO:0000256" key="1">
    <source>
        <dbReference type="ARBA" id="ARBA00023015"/>
    </source>
</evidence>
<sequence length="342" mass="37870">MVGIKDVAALAGVSISTVSYVFSGKRPVSDATKIRVLKAVQQLDYHPGSGAAMLRRDRRTHLIVLSSPMHPYTDYSNYATFFFAVVARARHYHYNVVLLMDEDDTDELLRMSYSGMIDGVLLLDVTMEDPRVAQAHTSLVPYVSIGYASDPSNVLSVDVDFHAMGRRAVDEFYRMGHRHMLMIGSNSQSYEEGSNFLVRTKKAAIDRARVLGIKTTFLCSTGDDARHVSQLIDQAFRLDPEITAIMAQTSISHMNNTIVALSKRGLSIPKNISMLALSTFGNASVLERPLDEIPMMPHETCSRGVDMLMECLEGIGKKPGTVELIRSDYKRRGSVGPVRPHG</sequence>
<comment type="caution">
    <text evidence="5">The sequence shown here is derived from an EMBL/GenBank/DDBJ whole genome shotgun (WGS) entry which is preliminary data.</text>
</comment>
<reference evidence="5 6" key="1">
    <citation type="submission" date="2014-12" db="EMBL/GenBank/DDBJ databases">
        <title>Comparative genomics of the lactic acid bacteria isolated from the honey bee gut.</title>
        <authorList>
            <person name="Ellegaard K.M."/>
            <person name="Tamarit D."/>
            <person name="Javelind E."/>
            <person name="Olofsson T."/>
            <person name="Andersson S.G."/>
            <person name="Vasquez A."/>
        </authorList>
    </citation>
    <scope>NUCLEOTIDE SEQUENCE [LARGE SCALE GENOMIC DNA]</scope>
    <source>
        <strain evidence="5 6">Bin2</strain>
    </source>
</reference>
<dbReference type="CDD" id="cd06267">
    <property type="entry name" value="PBP1_LacI_sugar_binding-like"/>
    <property type="match status" value="1"/>
</dbReference>
<name>A0A0F4KTG1_9BIFI</name>
<dbReference type="SUPFAM" id="SSF47413">
    <property type="entry name" value="lambda repressor-like DNA-binding domains"/>
    <property type="match status" value="1"/>
</dbReference>
<dbReference type="AlphaFoldDB" id="A0A0F4KTG1"/>
<dbReference type="PANTHER" id="PTHR30146:SF153">
    <property type="entry name" value="LACTOSE OPERON REPRESSOR"/>
    <property type="match status" value="1"/>
</dbReference>
<evidence type="ECO:0000256" key="2">
    <source>
        <dbReference type="ARBA" id="ARBA00023125"/>
    </source>
</evidence>
<dbReference type="EMBL" id="JWME01000011">
    <property type="protein sequence ID" value="KJY49932.1"/>
    <property type="molecule type" value="Genomic_DNA"/>
</dbReference>
<evidence type="ECO:0000259" key="4">
    <source>
        <dbReference type="PROSITE" id="PS50932"/>
    </source>
</evidence>
<dbReference type="PANTHER" id="PTHR30146">
    <property type="entry name" value="LACI-RELATED TRANSCRIPTIONAL REPRESSOR"/>
    <property type="match status" value="1"/>
</dbReference>
<feature type="domain" description="HTH lacI-type" evidence="4">
    <location>
        <begin position="2"/>
        <end position="56"/>
    </location>
</feature>
<dbReference type="GO" id="GO:0000976">
    <property type="term" value="F:transcription cis-regulatory region binding"/>
    <property type="evidence" value="ECO:0007669"/>
    <property type="project" value="TreeGrafter"/>
</dbReference>
<organism evidence="5 6">
    <name type="scientific">Bifidobacterium asteroides</name>
    <dbReference type="NCBI Taxonomy" id="1684"/>
    <lineage>
        <taxon>Bacteria</taxon>
        <taxon>Bacillati</taxon>
        <taxon>Actinomycetota</taxon>
        <taxon>Actinomycetes</taxon>
        <taxon>Bifidobacteriales</taxon>
        <taxon>Bifidobacteriaceae</taxon>
        <taxon>Bifidobacterium</taxon>
    </lineage>
</organism>
<dbReference type="InterPro" id="IPR028082">
    <property type="entry name" value="Peripla_BP_I"/>
</dbReference>
<dbReference type="Pfam" id="PF00356">
    <property type="entry name" value="LacI"/>
    <property type="match status" value="1"/>
</dbReference>
<keyword evidence="2" id="KW-0238">DNA-binding</keyword>
<dbReference type="InterPro" id="IPR010982">
    <property type="entry name" value="Lambda_DNA-bd_dom_sf"/>
</dbReference>
<dbReference type="Proteomes" id="UP000033648">
    <property type="component" value="Unassembled WGS sequence"/>
</dbReference>
<dbReference type="CDD" id="cd01392">
    <property type="entry name" value="HTH_LacI"/>
    <property type="match status" value="1"/>
</dbReference>
<dbReference type="PATRIC" id="fig|1684.4.peg.1336"/>
<dbReference type="SUPFAM" id="SSF53822">
    <property type="entry name" value="Periplasmic binding protein-like I"/>
    <property type="match status" value="1"/>
</dbReference>
<dbReference type="Gene3D" id="3.40.50.2300">
    <property type="match status" value="2"/>
</dbReference>
<dbReference type="Pfam" id="PF13377">
    <property type="entry name" value="Peripla_BP_3"/>
    <property type="match status" value="1"/>
</dbReference>
<accession>A0A0F4KTG1</accession>
<keyword evidence="1" id="KW-0805">Transcription regulation</keyword>
<evidence type="ECO:0000313" key="6">
    <source>
        <dbReference type="Proteomes" id="UP000033648"/>
    </source>
</evidence>
<keyword evidence="3" id="KW-0804">Transcription</keyword>
<dbReference type="Gene3D" id="1.10.260.40">
    <property type="entry name" value="lambda repressor-like DNA-binding domains"/>
    <property type="match status" value="1"/>
</dbReference>
<gene>
    <name evidence="5" type="ORF">JF69_12450</name>
</gene>
<evidence type="ECO:0000313" key="5">
    <source>
        <dbReference type="EMBL" id="KJY49932.1"/>
    </source>
</evidence>
<proteinExistence type="predicted"/>
<evidence type="ECO:0000256" key="3">
    <source>
        <dbReference type="ARBA" id="ARBA00023163"/>
    </source>
</evidence>
<dbReference type="GO" id="GO:0003700">
    <property type="term" value="F:DNA-binding transcription factor activity"/>
    <property type="evidence" value="ECO:0007669"/>
    <property type="project" value="TreeGrafter"/>
</dbReference>
<dbReference type="InterPro" id="IPR046335">
    <property type="entry name" value="LacI/GalR-like_sensor"/>
</dbReference>